<dbReference type="SUPFAM" id="SSF54928">
    <property type="entry name" value="RNA-binding domain, RBD"/>
    <property type="match status" value="4"/>
</dbReference>
<keyword evidence="13" id="KW-1185">Reference proteome</keyword>
<dbReference type="Proteomes" id="UP000306050">
    <property type="component" value="Chromosome SGRAM_5"/>
</dbReference>
<feature type="domain" description="RRM" evidence="11">
    <location>
        <begin position="2"/>
        <end position="79"/>
    </location>
</feature>
<feature type="compositionally biased region" description="Low complexity" evidence="10">
    <location>
        <begin position="194"/>
        <end position="209"/>
    </location>
</feature>
<evidence type="ECO:0000256" key="9">
    <source>
        <dbReference type="PROSITE-ProRule" id="PRU00176"/>
    </source>
</evidence>
<feature type="compositionally biased region" description="Acidic residues" evidence="10">
    <location>
        <begin position="261"/>
        <end position="284"/>
    </location>
</feature>
<dbReference type="CDD" id="cd12568">
    <property type="entry name" value="RRM3_MRD1"/>
    <property type="match status" value="1"/>
</dbReference>
<dbReference type="CDD" id="cd12316">
    <property type="entry name" value="RRM3_RBM19_RRM2_MRD1"/>
    <property type="match status" value="1"/>
</dbReference>
<keyword evidence="7" id="KW-0539">Nucleus</keyword>
<dbReference type="GO" id="GO:1990904">
    <property type="term" value="C:ribonucleoprotein complex"/>
    <property type="evidence" value="ECO:0007669"/>
    <property type="project" value="UniProtKB-KW"/>
</dbReference>
<dbReference type="Gene3D" id="3.30.70.330">
    <property type="match status" value="5"/>
</dbReference>
<keyword evidence="6 9" id="KW-0694">RNA-binding</keyword>
<feature type="compositionally biased region" description="Basic and acidic residues" evidence="10">
    <location>
        <begin position="285"/>
        <end position="306"/>
    </location>
</feature>
<evidence type="ECO:0000256" key="5">
    <source>
        <dbReference type="ARBA" id="ARBA00022737"/>
    </source>
</evidence>
<reference evidence="12 13" key="1">
    <citation type="submission" date="2019-05" db="EMBL/GenBank/DDBJ databases">
        <title>Sporisorium graminicola CBS 10092 draft sequencing and annotation.</title>
        <authorList>
            <person name="Solano-Gonzalez S."/>
            <person name="Caddick M.X."/>
            <person name="Darby A."/>
        </authorList>
    </citation>
    <scope>NUCLEOTIDE SEQUENCE [LARGE SCALE GENOMIC DNA]</scope>
    <source>
        <strain evidence="12 13">CBS 10092</strain>
    </source>
</reference>
<dbReference type="RefSeq" id="XP_029738041.1">
    <property type="nucleotide sequence ID" value="XM_029885475.1"/>
</dbReference>
<comment type="caution">
    <text evidence="12">The sequence shown here is derived from an EMBL/GenBank/DDBJ whole genome shotgun (WGS) entry which is preliminary data.</text>
</comment>
<name>A0A4U7KQ08_9BASI</name>
<accession>A0A4U7KQ08</accession>
<dbReference type="InterPro" id="IPR012677">
    <property type="entry name" value="Nucleotide-bd_a/b_plait_sf"/>
</dbReference>
<evidence type="ECO:0000313" key="12">
    <source>
        <dbReference type="EMBL" id="TKY86056.1"/>
    </source>
</evidence>
<dbReference type="InterPro" id="IPR000504">
    <property type="entry name" value="RRM_dom"/>
</dbReference>
<feature type="domain" description="RRM" evidence="11">
    <location>
        <begin position="504"/>
        <end position="576"/>
    </location>
</feature>
<feature type="compositionally biased region" description="Basic and acidic residues" evidence="10">
    <location>
        <begin position="121"/>
        <end position="131"/>
    </location>
</feature>
<feature type="domain" description="RRM" evidence="11">
    <location>
        <begin position="726"/>
        <end position="803"/>
    </location>
</feature>
<dbReference type="GO" id="GO:0003729">
    <property type="term" value="F:mRNA binding"/>
    <property type="evidence" value="ECO:0007669"/>
    <property type="project" value="TreeGrafter"/>
</dbReference>
<comment type="similarity">
    <text evidence="2">Belongs to the RRM MRD1 family.</text>
</comment>
<dbReference type="KEGG" id="sgra:EX895_004881"/>
<evidence type="ECO:0000256" key="4">
    <source>
        <dbReference type="ARBA" id="ARBA00022552"/>
    </source>
</evidence>
<feature type="region of interest" description="Disordered" evidence="10">
    <location>
        <begin position="182"/>
        <end position="225"/>
    </location>
</feature>
<protein>
    <recommendedName>
        <fullName evidence="3">Multiple RNA-binding domain-containing protein 1</fullName>
    </recommendedName>
</protein>
<evidence type="ECO:0000256" key="3">
    <source>
        <dbReference type="ARBA" id="ARBA00013428"/>
    </source>
</evidence>
<feature type="domain" description="RRM" evidence="11">
    <location>
        <begin position="317"/>
        <end position="395"/>
    </location>
</feature>
<dbReference type="PANTHER" id="PTHR48039">
    <property type="entry name" value="RNA-BINDING MOTIF PROTEIN 14B"/>
    <property type="match status" value="1"/>
</dbReference>
<dbReference type="InterPro" id="IPR035979">
    <property type="entry name" value="RBD_domain_sf"/>
</dbReference>
<dbReference type="InterPro" id="IPR051945">
    <property type="entry name" value="RRM_MRD1_RNA_proc_ribogen"/>
</dbReference>
<dbReference type="GO" id="GO:0006364">
    <property type="term" value="P:rRNA processing"/>
    <property type="evidence" value="ECO:0007669"/>
    <property type="project" value="UniProtKB-KW"/>
</dbReference>
<dbReference type="GeneID" id="40727776"/>
<keyword evidence="8" id="KW-0687">Ribonucleoprotein</keyword>
<keyword evidence="5" id="KW-0677">Repeat</keyword>
<evidence type="ECO:0000256" key="10">
    <source>
        <dbReference type="SAM" id="MobiDB-lite"/>
    </source>
</evidence>
<evidence type="ECO:0000259" key="11">
    <source>
        <dbReference type="PROSITE" id="PS50102"/>
    </source>
</evidence>
<keyword evidence="4" id="KW-0698">rRNA processing</keyword>
<dbReference type="PANTHER" id="PTHR48039:SF5">
    <property type="entry name" value="RNA-BINDING PROTEIN 28"/>
    <property type="match status" value="1"/>
</dbReference>
<proteinExistence type="inferred from homology"/>
<dbReference type="Pfam" id="PF00076">
    <property type="entry name" value="RRM_1"/>
    <property type="match status" value="4"/>
</dbReference>
<dbReference type="SMART" id="SM00360">
    <property type="entry name" value="RRM"/>
    <property type="match status" value="5"/>
</dbReference>
<gene>
    <name evidence="12" type="ORF">EX895_004881</name>
</gene>
<sequence length="864" mass="94582">MSRLIVRGLPPHLTDARLREHFSQKGAVTDVKLMRRPDGTSRRFGFVGFRSDEEAQQALDYFNRTFIDTSRISIEFAKQIGDEELTKQREERKNRRNAAAAATTQDPSSASTSDVRKRKVDKFDAKDEGAGKKKSKKGGAISFEEFMSVMQPKAKRKAWQNEDALPEQTLQDIVAPVEAIEKKAARKAQKKADAQAAAAAEATAANKNASEGSEPEPEPDATANDVGLTDEEYMRLRMKHKVGTDLATLEEESSSAPQFEQSDDEKDNDDAADSDADSDDEQVHDEEFERKQAELQRKAERAAEEDQKLVDQIMESGRLFIRNLPFAANEGEIQSFFESFGTVKQVHIPLDKQTKASKGLAFVSFSDPAHALAAYRAKDGSTFQGRLLHLLPAVNKDAPADTDSKKAATLKQARAEQKKQDAAKDFNWSMLYMSSDAVASSIADRLGVGKADILNPGADGGPDNAAVRLALAETRIIQETKEFFEQEGINVDAFDGKRSSRSDTTILVKNIPYGTSVEEVEKLFAEHGEVDKVLIPPSGTIAVVEMPVVGEAKLAFRAIAYKRFKGGILYLEKAPLGLLAPRKAGEKVVKQAPIVGKSIDAASNPTSNITATDATSAEDEAVDGATLYIKNLSFSTTDERLASAFHGLSDFAFARIQTKPDPRRPGARLSMGYGFVGFKSVDGARTAQKAMDGKVVDGHTLVVTFARRNAETSTSASSSLSSGGSTKILIKNLPFEATKKDIRDLFSSQGQLKSVRLPKKFDNSTRGFGFVEYTTVREAQAAFEALKHTHLLGRHLVLQWSKTAKDAGEEVELQRSKTKSAFVKGGDDDAARGDKRTKIKLNSAQISEAVRKAKRQRDDVEDEE</sequence>
<dbReference type="InterPro" id="IPR034482">
    <property type="entry name" value="Mrd1_RRM3"/>
</dbReference>
<feature type="compositionally biased region" description="Low complexity" evidence="10">
    <location>
        <begin position="97"/>
        <end position="113"/>
    </location>
</feature>
<dbReference type="OrthoDB" id="439639at2759"/>
<organism evidence="12 13">
    <name type="scientific">Sporisorium graminicola</name>
    <dbReference type="NCBI Taxonomy" id="280036"/>
    <lineage>
        <taxon>Eukaryota</taxon>
        <taxon>Fungi</taxon>
        <taxon>Dikarya</taxon>
        <taxon>Basidiomycota</taxon>
        <taxon>Ustilaginomycotina</taxon>
        <taxon>Ustilaginomycetes</taxon>
        <taxon>Ustilaginales</taxon>
        <taxon>Ustilaginaceae</taxon>
        <taxon>Sporisorium</taxon>
    </lineage>
</organism>
<evidence type="ECO:0000256" key="8">
    <source>
        <dbReference type="ARBA" id="ARBA00023274"/>
    </source>
</evidence>
<evidence type="ECO:0000256" key="1">
    <source>
        <dbReference type="ARBA" id="ARBA00004123"/>
    </source>
</evidence>
<dbReference type="PROSITE" id="PS50102">
    <property type="entry name" value="RRM"/>
    <property type="match status" value="5"/>
</dbReference>
<feature type="domain" description="RRM" evidence="11">
    <location>
        <begin position="625"/>
        <end position="708"/>
    </location>
</feature>
<dbReference type="AlphaFoldDB" id="A0A4U7KQ08"/>
<evidence type="ECO:0000313" key="13">
    <source>
        <dbReference type="Proteomes" id="UP000306050"/>
    </source>
</evidence>
<evidence type="ECO:0000256" key="6">
    <source>
        <dbReference type="ARBA" id="ARBA00022884"/>
    </source>
</evidence>
<dbReference type="EMBL" id="SRRM01000018">
    <property type="protein sequence ID" value="TKY86056.1"/>
    <property type="molecule type" value="Genomic_DNA"/>
</dbReference>
<feature type="region of interest" description="Disordered" evidence="10">
    <location>
        <begin position="85"/>
        <end position="138"/>
    </location>
</feature>
<evidence type="ECO:0000256" key="2">
    <source>
        <dbReference type="ARBA" id="ARBA00008033"/>
    </source>
</evidence>
<comment type="subcellular location">
    <subcellularLocation>
        <location evidence="1">Nucleus</location>
    </subcellularLocation>
</comment>
<dbReference type="GO" id="GO:0005730">
    <property type="term" value="C:nucleolus"/>
    <property type="evidence" value="ECO:0007669"/>
    <property type="project" value="TreeGrafter"/>
</dbReference>
<evidence type="ECO:0000256" key="7">
    <source>
        <dbReference type="ARBA" id="ARBA00023242"/>
    </source>
</evidence>
<dbReference type="CDD" id="cd12565">
    <property type="entry name" value="RRM1_MRD1"/>
    <property type="match status" value="1"/>
</dbReference>
<dbReference type="CDD" id="cd12570">
    <property type="entry name" value="RRM5_MRD1"/>
    <property type="match status" value="1"/>
</dbReference>
<feature type="region of interest" description="Disordered" evidence="10">
    <location>
        <begin position="245"/>
        <end position="306"/>
    </location>
</feature>